<dbReference type="Gene3D" id="1.10.8.60">
    <property type="match status" value="1"/>
</dbReference>
<evidence type="ECO:0000313" key="3">
    <source>
        <dbReference type="EMBL" id="PXW94177.1"/>
    </source>
</evidence>
<dbReference type="NCBIfam" id="TIGR03420">
    <property type="entry name" value="DnaA_homol_Hda"/>
    <property type="match status" value="1"/>
</dbReference>
<dbReference type="InterPro" id="IPR017788">
    <property type="entry name" value="Hda"/>
</dbReference>
<dbReference type="InterPro" id="IPR013317">
    <property type="entry name" value="DnaA_dom"/>
</dbReference>
<dbReference type="InterPro" id="IPR055199">
    <property type="entry name" value="Hda_lid"/>
</dbReference>
<reference evidence="3 4" key="1">
    <citation type="submission" date="2018-05" db="EMBL/GenBank/DDBJ databases">
        <title>Genomic Encyclopedia of Type Strains, Phase IV (KMG-IV): sequencing the most valuable type-strain genomes for metagenomic binning, comparative biology and taxonomic classification.</title>
        <authorList>
            <person name="Goeker M."/>
        </authorList>
    </citation>
    <scope>NUCLEOTIDE SEQUENCE [LARGE SCALE GENOMIC DNA]</scope>
    <source>
        <strain evidence="3 4">DSM 566</strain>
    </source>
</reference>
<dbReference type="Gene3D" id="3.40.50.300">
    <property type="entry name" value="P-loop containing nucleotide triphosphate hydrolases"/>
    <property type="match status" value="1"/>
</dbReference>
<dbReference type="GO" id="GO:0032297">
    <property type="term" value="P:negative regulation of DNA-templated DNA replication initiation"/>
    <property type="evidence" value="ECO:0007669"/>
    <property type="project" value="InterPro"/>
</dbReference>
<comment type="caution">
    <text evidence="3">The sequence shown here is derived from an EMBL/GenBank/DDBJ whole genome shotgun (WGS) entry which is preliminary data.</text>
</comment>
<dbReference type="OrthoDB" id="9784878at2"/>
<dbReference type="GO" id="GO:0005886">
    <property type="term" value="C:plasma membrane"/>
    <property type="evidence" value="ECO:0007669"/>
    <property type="project" value="TreeGrafter"/>
</dbReference>
<feature type="domain" description="Chromosomal replication initiator protein DnaA ATPAse" evidence="1">
    <location>
        <begin position="13"/>
        <end position="65"/>
    </location>
</feature>
<dbReference type="Pfam" id="PF22688">
    <property type="entry name" value="Hda_lid"/>
    <property type="match status" value="1"/>
</dbReference>
<evidence type="ECO:0000313" key="4">
    <source>
        <dbReference type="Proteomes" id="UP000247811"/>
    </source>
</evidence>
<organism evidence="3 4">
    <name type="scientific">Sphaerotilus hippei</name>
    <dbReference type="NCBI Taxonomy" id="744406"/>
    <lineage>
        <taxon>Bacteria</taxon>
        <taxon>Pseudomonadati</taxon>
        <taxon>Pseudomonadota</taxon>
        <taxon>Betaproteobacteria</taxon>
        <taxon>Burkholderiales</taxon>
        <taxon>Sphaerotilaceae</taxon>
        <taxon>Sphaerotilus</taxon>
    </lineage>
</organism>
<dbReference type="EMBL" id="QJJS01000015">
    <property type="protein sequence ID" value="PXW94177.1"/>
    <property type="molecule type" value="Genomic_DNA"/>
</dbReference>
<protein>
    <submittedName>
        <fullName evidence="3">Regulatory inactivation of DnaA Hda protein</fullName>
    </submittedName>
</protein>
<dbReference type="Pfam" id="PF00308">
    <property type="entry name" value="Bac_DnaA"/>
    <property type="match status" value="1"/>
</dbReference>
<evidence type="ECO:0000259" key="2">
    <source>
        <dbReference type="Pfam" id="PF22688"/>
    </source>
</evidence>
<dbReference type="SUPFAM" id="SSF52540">
    <property type="entry name" value="P-loop containing nucleoside triphosphate hydrolases"/>
    <property type="match status" value="1"/>
</dbReference>
<evidence type="ECO:0000259" key="1">
    <source>
        <dbReference type="Pfam" id="PF00308"/>
    </source>
</evidence>
<keyword evidence="4" id="KW-1185">Reference proteome</keyword>
<dbReference type="Proteomes" id="UP000247811">
    <property type="component" value="Unassembled WGS sequence"/>
</dbReference>
<dbReference type="GO" id="GO:0006270">
    <property type="term" value="P:DNA replication initiation"/>
    <property type="evidence" value="ECO:0007669"/>
    <property type="project" value="TreeGrafter"/>
</dbReference>
<dbReference type="InterPro" id="IPR027417">
    <property type="entry name" value="P-loop_NTPase"/>
</dbReference>
<dbReference type="PANTHER" id="PTHR30050">
    <property type="entry name" value="CHROMOSOMAL REPLICATION INITIATOR PROTEIN DNAA"/>
    <property type="match status" value="1"/>
</dbReference>
<accession>A0A318GXD9</accession>
<dbReference type="AlphaFoldDB" id="A0A318GXD9"/>
<dbReference type="GO" id="GO:0003688">
    <property type="term" value="F:DNA replication origin binding"/>
    <property type="evidence" value="ECO:0007669"/>
    <property type="project" value="TreeGrafter"/>
</dbReference>
<dbReference type="RefSeq" id="WP_110401685.1">
    <property type="nucleotide sequence ID" value="NZ_QJJS01000015.1"/>
</dbReference>
<dbReference type="PANTHER" id="PTHR30050:SF5">
    <property type="entry name" value="DNAA REGULATORY INACTIVATOR HDA"/>
    <property type="match status" value="1"/>
</dbReference>
<gene>
    <name evidence="3" type="ORF">C7444_11572</name>
</gene>
<feature type="domain" description="Hda lid" evidence="2">
    <location>
        <begin position="156"/>
        <end position="219"/>
    </location>
</feature>
<name>A0A318GXD9_9BURK</name>
<sequence>MRQVPLALGPEPAWRFDNFVVGGNDQWDQMCCALGAPRPDTPVYLWGPMGSGKSHLLHAAAALAQADGLRVAAFDLRTPLPWEVDDSVRLLILDDCDRYNTLQQHAAFTAFVEATSLAMPVLAAGRLPPVDLPVRDDLRSRLAWGLVYQLNPPNEEEARTVLRCEADRRGIVLSEDVIDYLLKRCARDLAHLMSLLDRLDEYALATQRAVTVPLVREMLQQDGGGL</sequence>
<proteinExistence type="predicted"/>